<accession>A0A0D8IBI2</accession>
<sequence length="94" mass="11077">MSEVPVYREPKVTYEIKSNQSKTRKYKVCFGEVDWGRNGETEYAVYTRVQLFKNGGWQYMNYPVHILVIPGKDGKSDFDNVMEKMDLIRKNFLA</sequence>
<dbReference type="EMBL" id="CP009687">
    <property type="protein sequence ID" value="AKL96159.1"/>
    <property type="molecule type" value="Genomic_DNA"/>
</dbReference>
<name>A0A0D8IBI2_9CLOT</name>
<proteinExistence type="predicted"/>
<protein>
    <submittedName>
        <fullName evidence="1">Uncharacterized protein</fullName>
    </submittedName>
</protein>
<evidence type="ECO:0000313" key="1">
    <source>
        <dbReference type="EMBL" id="AKL96159.1"/>
    </source>
</evidence>
<dbReference type="AlphaFoldDB" id="A0A0D8IBI2"/>
<organism evidence="1 2">
    <name type="scientific">Clostridium aceticum</name>
    <dbReference type="NCBI Taxonomy" id="84022"/>
    <lineage>
        <taxon>Bacteria</taxon>
        <taxon>Bacillati</taxon>
        <taxon>Bacillota</taxon>
        <taxon>Clostridia</taxon>
        <taxon>Eubacteriales</taxon>
        <taxon>Clostridiaceae</taxon>
        <taxon>Clostridium</taxon>
    </lineage>
</organism>
<evidence type="ECO:0000313" key="2">
    <source>
        <dbReference type="Proteomes" id="UP000035704"/>
    </source>
</evidence>
<reference evidence="1 2" key="1">
    <citation type="submission" date="2014-10" db="EMBL/GenBank/DDBJ databases">
        <title>Genome sequence of Clostridium aceticum DSM 1496.</title>
        <authorList>
            <person name="Poehlein A."/>
            <person name="Schiel-Bengelsdorf B."/>
            <person name="Gottschalk G."/>
            <person name="Duerre P."/>
            <person name="Daniel R."/>
        </authorList>
    </citation>
    <scope>NUCLEOTIDE SEQUENCE [LARGE SCALE GENOMIC DNA]</scope>
    <source>
        <strain evidence="1 2">DSM 1496</strain>
    </source>
</reference>
<dbReference type="PATRIC" id="fig|84022.5.peg.651"/>
<gene>
    <name evidence="1" type="ORF">CACET_c27140</name>
</gene>
<keyword evidence="2" id="KW-1185">Reference proteome</keyword>
<dbReference type="OrthoDB" id="2969508at2"/>
<dbReference type="KEGG" id="cace:CACET_c27140"/>
<dbReference type="RefSeq" id="WP_044825194.1">
    <property type="nucleotide sequence ID" value="NZ_CP009687.1"/>
</dbReference>
<dbReference type="STRING" id="84022.CACET_c27140"/>
<dbReference type="Proteomes" id="UP000035704">
    <property type="component" value="Chromosome"/>
</dbReference>